<proteinExistence type="predicted"/>
<name>A0ABV3GM72_MICGL</name>
<comment type="caution">
    <text evidence="1">The sequence shown here is derived from an EMBL/GenBank/DDBJ whole genome shotgun (WGS) entry which is preliminary data.</text>
</comment>
<organism evidence="1 2">
    <name type="scientific">Microtetraspora glauca</name>
    <dbReference type="NCBI Taxonomy" id="1996"/>
    <lineage>
        <taxon>Bacteria</taxon>
        <taxon>Bacillati</taxon>
        <taxon>Actinomycetota</taxon>
        <taxon>Actinomycetes</taxon>
        <taxon>Streptosporangiales</taxon>
        <taxon>Streptosporangiaceae</taxon>
        <taxon>Microtetraspora</taxon>
    </lineage>
</organism>
<dbReference type="Pfam" id="PF14025">
    <property type="entry name" value="DUF4241"/>
    <property type="match status" value="1"/>
</dbReference>
<keyword evidence="2" id="KW-1185">Reference proteome</keyword>
<reference evidence="1 2" key="1">
    <citation type="submission" date="2024-06" db="EMBL/GenBank/DDBJ databases">
        <title>The Natural Products Discovery Center: Release of the First 8490 Sequenced Strains for Exploring Actinobacteria Biosynthetic Diversity.</title>
        <authorList>
            <person name="Kalkreuter E."/>
            <person name="Kautsar S.A."/>
            <person name="Yang D."/>
            <person name="Bader C.D."/>
            <person name="Teijaro C.N."/>
            <person name="Fluegel L."/>
            <person name="Davis C.M."/>
            <person name="Simpson J.R."/>
            <person name="Lauterbach L."/>
            <person name="Steele A.D."/>
            <person name="Gui C."/>
            <person name="Meng S."/>
            <person name="Li G."/>
            <person name="Viehrig K."/>
            <person name="Ye F."/>
            <person name="Su P."/>
            <person name="Kiefer A.F."/>
            <person name="Nichols A."/>
            <person name="Cepeda A.J."/>
            <person name="Yan W."/>
            <person name="Fan B."/>
            <person name="Jiang Y."/>
            <person name="Adhikari A."/>
            <person name="Zheng C.-J."/>
            <person name="Schuster L."/>
            <person name="Cowan T.M."/>
            <person name="Smanski M.J."/>
            <person name="Chevrette M.G."/>
            <person name="De Carvalho L.P.S."/>
            <person name="Shen B."/>
        </authorList>
    </citation>
    <scope>NUCLEOTIDE SEQUENCE [LARGE SCALE GENOMIC DNA]</scope>
    <source>
        <strain evidence="1 2">NPDC050100</strain>
    </source>
</reference>
<accession>A0ABV3GM72</accession>
<evidence type="ECO:0000313" key="2">
    <source>
        <dbReference type="Proteomes" id="UP001551675"/>
    </source>
</evidence>
<dbReference type="InterPro" id="IPR025335">
    <property type="entry name" value="DUF4241"/>
</dbReference>
<evidence type="ECO:0000313" key="1">
    <source>
        <dbReference type="EMBL" id="MEV0972719.1"/>
    </source>
</evidence>
<dbReference type="Proteomes" id="UP001551675">
    <property type="component" value="Unassembled WGS sequence"/>
</dbReference>
<gene>
    <name evidence="1" type="ORF">AB0I59_29290</name>
</gene>
<protein>
    <submittedName>
        <fullName evidence="1">DUF4241 domain-containing protein</fullName>
    </submittedName>
</protein>
<sequence length="332" mass="36334">MTAKQVELGAVTLPSGELVIVDTGYLGMWSGDSSPSYTNDEGELLLCVDLEIVGPDATVAATSFDRQPGRWLYDIPEHGVAEFTALFAEHCRSHGLRADLVLVEPAVPHRERVRRCVAGDSFLMLGVPVVVLGGLPRARALPVVGHEKAFDFGAGWESVTVEVNDGAVAQRHLLGKVGVDWARIMLADADGLSSWVHEEPLDGLADAVFWGASGPFAAVDLQVSAVADEPSKYGWLDLPIHEAIARIHEIEGWKQARPDRRLAWDFRPHSHHWQIMRQIDRSPHEAGQIEVGGAQVLTFMTGWGDGFFPVYAERTEDGTLLRVRIELLPADS</sequence>
<dbReference type="EMBL" id="JBFALK010000018">
    <property type="protein sequence ID" value="MEV0972719.1"/>
    <property type="molecule type" value="Genomic_DNA"/>
</dbReference>
<dbReference type="RefSeq" id="WP_358138051.1">
    <property type="nucleotide sequence ID" value="NZ_JBFALK010000018.1"/>
</dbReference>